<feature type="transmembrane region" description="Helical" evidence="5">
    <location>
        <begin position="48"/>
        <end position="68"/>
    </location>
</feature>
<dbReference type="PANTHER" id="PTHR11785:SF512">
    <property type="entry name" value="SOBREMESA, ISOFORM B"/>
    <property type="match status" value="1"/>
</dbReference>
<gene>
    <name evidence="6" type="ORF">GZ085_13310</name>
</gene>
<proteinExistence type="predicted"/>
<keyword evidence="4 5" id="KW-0472">Membrane</keyword>
<feature type="transmembrane region" description="Helical" evidence="5">
    <location>
        <begin position="283"/>
        <end position="310"/>
    </location>
</feature>
<keyword evidence="2 5" id="KW-0812">Transmembrane</keyword>
<dbReference type="AlphaFoldDB" id="A0A7C9P9C8"/>
<name>A0A7C9P9C8_9PROT</name>
<feature type="transmembrane region" description="Helical" evidence="5">
    <location>
        <begin position="354"/>
        <end position="373"/>
    </location>
</feature>
<comment type="caution">
    <text evidence="6">The sequence shown here is derived from an EMBL/GenBank/DDBJ whole genome shotgun (WGS) entry which is preliminary data.</text>
</comment>
<comment type="subcellular location">
    <subcellularLocation>
        <location evidence="1">Membrane</location>
        <topology evidence="1">Multi-pass membrane protein</topology>
    </subcellularLocation>
</comment>
<feature type="transmembrane region" description="Helical" evidence="5">
    <location>
        <begin position="16"/>
        <end position="36"/>
    </location>
</feature>
<keyword evidence="3 5" id="KW-1133">Transmembrane helix</keyword>
<evidence type="ECO:0000256" key="2">
    <source>
        <dbReference type="ARBA" id="ARBA00022692"/>
    </source>
</evidence>
<dbReference type="InterPro" id="IPR002293">
    <property type="entry name" value="AA/rel_permease1"/>
</dbReference>
<dbReference type="PANTHER" id="PTHR11785">
    <property type="entry name" value="AMINO ACID TRANSPORTER"/>
    <property type="match status" value="1"/>
</dbReference>
<evidence type="ECO:0000256" key="5">
    <source>
        <dbReference type="SAM" id="Phobius"/>
    </source>
</evidence>
<dbReference type="GO" id="GO:0015179">
    <property type="term" value="F:L-amino acid transmembrane transporter activity"/>
    <property type="evidence" value="ECO:0007669"/>
    <property type="project" value="TreeGrafter"/>
</dbReference>
<dbReference type="GO" id="GO:0016020">
    <property type="term" value="C:membrane"/>
    <property type="evidence" value="ECO:0007669"/>
    <property type="project" value="UniProtKB-SubCell"/>
</dbReference>
<feature type="transmembrane region" description="Helical" evidence="5">
    <location>
        <begin position="131"/>
        <end position="151"/>
    </location>
</feature>
<dbReference type="Proteomes" id="UP000483432">
    <property type="component" value="Unassembled WGS sequence"/>
</dbReference>
<feature type="transmembrane region" description="Helical" evidence="5">
    <location>
        <begin position="88"/>
        <end position="111"/>
    </location>
</feature>
<feature type="transmembrane region" description="Helical" evidence="5">
    <location>
        <begin position="331"/>
        <end position="348"/>
    </location>
</feature>
<feature type="transmembrane region" description="Helical" evidence="5">
    <location>
        <begin position="192"/>
        <end position="211"/>
    </location>
</feature>
<evidence type="ECO:0000256" key="3">
    <source>
        <dbReference type="ARBA" id="ARBA00022989"/>
    </source>
</evidence>
<evidence type="ECO:0000256" key="4">
    <source>
        <dbReference type="ARBA" id="ARBA00023136"/>
    </source>
</evidence>
<dbReference type="PIRSF" id="PIRSF006060">
    <property type="entry name" value="AA_transporter"/>
    <property type="match status" value="1"/>
</dbReference>
<feature type="transmembrane region" description="Helical" evidence="5">
    <location>
        <begin position="158"/>
        <end position="180"/>
    </location>
</feature>
<sequence length="444" mass="47352">MEHSEDRTPKYQENSLTLIGAVALGTGVMIGAGIFALTGQMAEMTGALFPLAFLSAALIVSFGAYSYVKLSNAYPSAGGIGMYLYKAYGSSLATAFNALLMYFSMVIAQSFLARTFGSYTVQLFDAGDHGILIPALGVGLLLVAFFINLSANRLIEGVASFIGFLKIGGILIFGIVGVWVADTIAVDFTRTIPDATISGFLGATALGILAFKGFTTITNSGSELKDPHRNVGRAITISIAFCIVIYTLVGFAVASNLSLSEIIATQNYSLAAAAKPVLGSYGLWFTVILAMLATSGGIIASIFAVSRMLAMLTEMKLVPHSHFGMSGSIQKHTLVYTVVFGLILTAFFDLTRIAALGIIFYLIMDIAVHWGILRYLRQDIHANGLILVTAILLDLSVLGGFLWVKVMSDPLVVGVAITSMVIIAIVEIIFLRNQRQTNSSNRTK</sequence>
<dbReference type="InterPro" id="IPR050598">
    <property type="entry name" value="AminoAcid_Transporter"/>
</dbReference>
<dbReference type="Pfam" id="PF13520">
    <property type="entry name" value="AA_permease_2"/>
    <property type="match status" value="1"/>
</dbReference>
<feature type="transmembrane region" description="Helical" evidence="5">
    <location>
        <begin position="410"/>
        <end position="431"/>
    </location>
</feature>
<evidence type="ECO:0000313" key="6">
    <source>
        <dbReference type="EMBL" id="NDP49334.1"/>
    </source>
</evidence>
<accession>A0A7C9P9C8</accession>
<reference evidence="6 7" key="1">
    <citation type="submission" date="2019-09" db="EMBL/GenBank/DDBJ databases">
        <title>H2 Metabolism Revealed by Metagenomic Analysis in Subglacial Sediment of East Antarctica.</title>
        <authorList>
            <person name="Yang Z."/>
            <person name="Zhang Y."/>
            <person name="Lv Y."/>
            <person name="Yan W."/>
            <person name="Xiao X."/>
            <person name="Sun B."/>
            <person name="Ma H."/>
        </authorList>
    </citation>
    <scope>NUCLEOTIDE SEQUENCE [LARGE SCALE GENOMIC DNA]</scope>
    <source>
        <strain evidence="6">Bin2_2</strain>
    </source>
</reference>
<evidence type="ECO:0000256" key="1">
    <source>
        <dbReference type="ARBA" id="ARBA00004141"/>
    </source>
</evidence>
<dbReference type="EMBL" id="JAAFGW010000251">
    <property type="protein sequence ID" value="NDP49334.1"/>
    <property type="molecule type" value="Genomic_DNA"/>
</dbReference>
<dbReference type="Gene3D" id="1.20.1740.10">
    <property type="entry name" value="Amino acid/polyamine transporter I"/>
    <property type="match status" value="1"/>
</dbReference>
<feature type="transmembrane region" description="Helical" evidence="5">
    <location>
        <begin position="231"/>
        <end position="254"/>
    </location>
</feature>
<protein>
    <submittedName>
        <fullName evidence="6">APC family permease</fullName>
    </submittedName>
</protein>
<organism evidence="6 7">
    <name type="scientific">Sulfuriferula multivorans</name>
    <dbReference type="NCBI Taxonomy" id="1559896"/>
    <lineage>
        <taxon>Bacteria</taxon>
        <taxon>Pseudomonadati</taxon>
        <taxon>Pseudomonadota</taxon>
        <taxon>Betaproteobacteria</taxon>
        <taxon>Nitrosomonadales</taxon>
        <taxon>Sulfuricellaceae</taxon>
        <taxon>Sulfuriferula</taxon>
    </lineage>
</organism>
<evidence type="ECO:0000313" key="7">
    <source>
        <dbReference type="Proteomes" id="UP000483432"/>
    </source>
</evidence>
<feature type="transmembrane region" description="Helical" evidence="5">
    <location>
        <begin position="385"/>
        <end position="404"/>
    </location>
</feature>